<keyword evidence="1" id="KW-0812">Transmembrane</keyword>
<evidence type="ECO:0000313" key="3">
    <source>
        <dbReference type="Proteomes" id="UP000236630"/>
    </source>
</evidence>
<dbReference type="AlphaFoldDB" id="A0A2H5QQR8"/>
<keyword evidence="1" id="KW-1133">Transmembrane helix</keyword>
<dbReference type="Proteomes" id="UP000236630">
    <property type="component" value="Unassembled WGS sequence"/>
</dbReference>
<gene>
    <name evidence="2" type="ORF">CUMW_253060</name>
</gene>
<comment type="caution">
    <text evidence="2">The sequence shown here is derived from an EMBL/GenBank/DDBJ whole genome shotgun (WGS) entry which is preliminary data.</text>
</comment>
<proteinExistence type="predicted"/>
<feature type="transmembrane region" description="Helical" evidence="1">
    <location>
        <begin position="37"/>
        <end position="57"/>
    </location>
</feature>
<name>A0A2H5QQR8_CITUN</name>
<reference evidence="2 3" key="1">
    <citation type="journal article" date="2017" name="Front. Genet.">
        <title>Draft sequencing of the heterozygous diploid genome of Satsuma (Citrus unshiu Marc.) using a hybrid assembly approach.</title>
        <authorList>
            <person name="Shimizu T."/>
            <person name="Tanizawa Y."/>
            <person name="Mochizuki T."/>
            <person name="Nagasaki H."/>
            <person name="Yoshioka T."/>
            <person name="Toyoda A."/>
            <person name="Fujiyama A."/>
            <person name="Kaminuma E."/>
            <person name="Nakamura Y."/>
        </authorList>
    </citation>
    <scope>NUCLEOTIDE SEQUENCE [LARGE SCALE GENOMIC DNA]</scope>
    <source>
        <strain evidence="3">cv. Miyagawa wase</strain>
    </source>
</reference>
<evidence type="ECO:0000313" key="2">
    <source>
        <dbReference type="EMBL" id="GAY66972.1"/>
    </source>
</evidence>
<sequence length="65" mass="7710">YLRGSHLFKKPSFIFYTITNPRKKRKKHKFLEKEKKVLSLLFLVFALRTWVSSLVVLEIEDSVGV</sequence>
<organism evidence="2 3">
    <name type="scientific">Citrus unshiu</name>
    <name type="common">Satsuma mandarin</name>
    <name type="synonym">Citrus nobilis var. unshiu</name>
    <dbReference type="NCBI Taxonomy" id="55188"/>
    <lineage>
        <taxon>Eukaryota</taxon>
        <taxon>Viridiplantae</taxon>
        <taxon>Streptophyta</taxon>
        <taxon>Embryophyta</taxon>
        <taxon>Tracheophyta</taxon>
        <taxon>Spermatophyta</taxon>
        <taxon>Magnoliopsida</taxon>
        <taxon>eudicotyledons</taxon>
        <taxon>Gunneridae</taxon>
        <taxon>Pentapetalae</taxon>
        <taxon>rosids</taxon>
        <taxon>malvids</taxon>
        <taxon>Sapindales</taxon>
        <taxon>Rutaceae</taxon>
        <taxon>Aurantioideae</taxon>
        <taxon>Citrus</taxon>
    </lineage>
</organism>
<dbReference type="EMBL" id="BDQV01000643">
    <property type="protein sequence ID" value="GAY66972.1"/>
    <property type="molecule type" value="Genomic_DNA"/>
</dbReference>
<protein>
    <submittedName>
        <fullName evidence="2">Uncharacterized protein</fullName>
    </submittedName>
</protein>
<feature type="non-terminal residue" evidence="2">
    <location>
        <position position="1"/>
    </location>
</feature>
<keyword evidence="1" id="KW-0472">Membrane</keyword>
<evidence type="ECO:0000256" key="1">
    <source>
        <dbReference type="SAM" id="Phobius"/>
    </source>
</evidence>
<accession>A0A2H5QQR8</accession>
<keyword evidence="3" id="KW-1185">Reference proteome</keyword>